<dbReference type="HOGENOM" id="CLU_014655_1_0_6"/>
<dbReference type="GO" id="GO:0030288">
    <property type="term" value="C:outer membrane-bounded periplasmic space"/>
    <property type="evidence" value="ECO:0007669"/>
    <property type="project" value="TreeGrafter"/>
</dbReference>
<dbReference type="Gene3D" id="3.30.1050.10">
    <property type="entry name" value="SCP2 sterol-binding domain"/>
    <property type="match status" value="1"/>
</dbReference>
<keyword evidence="4" id="KW-0862">Zinc</keyword>
<evidence type="ECO:0000256" key="4">
    <source>
        <dbReference type="ARBA" id="ARBA00022833"/>
    </source>
</evidence>
<dbReference type="SUPFAM" id="SSF56281">
    <property type="entry name" value="Metallo-hydrolase/oxidoreductase"/>
    <property type="match status" value="1"/>
</dbReference>
<dbReference type="RefSeq" id="WP_014110359.1">
    <property type="nucleotide sequence ID" value="NC_016041.1"/>
</dbReference>
<evidence type="ECO:0000256" key="5">
    <source>
        <dbReference type="ARBA" id="ARBA00033751"/>
    </source>
</evidence>
<evidence type="ECO:0000313" key="10">
    <source>
        <dbReference type="EMBL" id="AEP31488.1"/>
    </source>
</evidence>
<dbReference type="InterPro" id="IPR052195">
    <property type="entry name" value="Bact_Alkyl/Aryl-Sulfatase"/>
</dbReference>
<evidence type="ECO:0000256" key="2">
    <source>
        <dbReference type="ARBA" id="ARBA00022723"/>
    </source>
</evidence>
<keyword evidence="2" id="KW-0479">Metal-binding</keyword>
<dbReference type="FunFam" id="3.60.15.30:FF:000001">
    <property type="entry name" value="Alkyl/aryl-sulfatase BDS1"/>
    <property type="match status" value="1"/>
</dbReference>
<sequence length="658" mass="73532">MKLLQLCLTISVFFGFQISANQDATQPTAPQKASDATLEYQKTVKNTLPFADRRDFELAEKGLIKRPEKVEIRDENGEVVWELGNYKFLLAEKYHDSINPSLERQARLNMLYGLFKVSDRIYQVRGYDLANMTLIKGDTGWIIFDTLLTPPTAKAAFALVSQELGEFPIKAVVYSHAHADHFGGIRGIVSQAQADSGEVKIIAPRDFMEHAIKENVLAGNAMTRRASYQYGNVLPKSEFGLVDAAIGKGLSNGAIGLIAPTMIIEDDEETLTIDGIEMVFQNTPDTESPSEMNTYFPQFKALWTAENVIGTMHNVYTLRGAAVRDAQGWSKYINKLIHNYAKDTEVMFASHSWPRWGNEYLISVLEKQRDLYGYLHDKTLNLANKGVTINEIHNELNVPDVLAHEWYNRGYHGSYSHNVRGVLNRYLGFFDMNPANLNKLSPADSAPKYVAAMGGAENIITMAKEAYDAGEYRWAAELLNNVIFAQPDNIPAKLLQANIFEQMGYQAESAGWRNTYLAGAFELRNGLPDQINAAKVGPDLIIAMSSELIFDFLGVRLNSELALGKTVSVNIVFPDKDEKFLLELKNAHLNNIAGVQSKSADVTVTMNRSDLNLMLMKAKSFPELVKSGAITYEGDINAFVSILQMLEEFPFWFNIVTP</sequence>
<dbReference type="InterPro" id="IPR001279">
    <property type="entry name" value="Metallo-B-lactamas"/>
</dbReference>
<evidence type="ECO:0000313" key="11">
    <source>
        <dbReference type="Proteomes" id="UP000009282"/>
    </source>
</evidence>
<dbReference type="InterPro" id="IPR029228">
    <property type="entry name" value="Alkyl_sulf_dimr"/>
</dbReference>
<accession>G4QN69</accession>
<reference evidence="10 11" key="1">
    <citation type="journal article" date="2011" name="J. Bacteriol.">
        <title>Complete genome sequence of seawater bacterium Glaciecola nitratireducens FR1064T.</title>
        <authorList>
            <person name="Bian F."/>
            <person name="Qin Q.L."/>
            <person name="Xie B.B."/>
            <person name="Shu Y.L."/>
            <person name="Zhang X.Y."/>
            <person name="Yu Y."/>
            <person name="Chen B."/>
            <person name="Chen X.L."/>
            <person name="Zhou B.C."/>
            <person name="Zhang Y.Z."/>
        </authorList>
    </citation>
    <scope>NUCLEOTIDE SEQUENCE [LARGE SCALE GENOMIC DNA]</scope>
    <source>
        <strain evidence="11">JCM 12485 / KCTC 12276 / FR1064</strain>
    </source>
</reference>
<dbReference type="KEGG" id="gni:GNIT_3394"/>
<name>G4QN69_GLANF</name>
<dbReference type="GO" id="GO:0018909">
    <property type="term" value="P:dodecyl sulfate metabolic process"/>
    <property type="evidence" value="ECO:0007669"/>
    <property type="project" value="InterPro"/>
</dbReference>
<dbReference type="GO" id="GO:0046983">
    <property type="term" value="F:protein dimerization activity"/>
    <property type="evidence" value="ECO:0007669"/>
    <property type="project" value="InterPro"/>
</dbReference>
<comment type="similarity">
    <text evidence="5">Belongs to the metallo-beta-lactamase superfamily. Type III sulfatase family.</text>
</comment>
<dbReference type="OrthoDB" id="9815874at2"/>
<dbReference type="Pfam" id="PF14863">
    <property type="entry name" value="Alkyl_sulf_dimr"/>
    <property type="match status" value="1"/>
</dbReference>
<evidence type="ECO:0000256" key="1">
    <source>
        <dbReference type="ARBA" id="ARBA00001947"/>
    </source>
</evidence>
<gene>
    <name evidence="10" type="ordered locus">GNIT_3394</name>
</gene>
<dbReference type="Pfam" id="PF00753">
    <property type="entry name" value="Lactamase_B"/>
    <property type="match status" value="1"/>
</dbReference>
<evidence type="ECO:0000259" key="9">
    <source>
        <dbReference type="SMART" id="SM00849"/>
    </source>
</evidence>
<dbReference type="SUPFAM" id="SSF55718">
    <property type="entry name" value="SCP-like"/>
    <property type="match status" value="1"/>
</dbReference>
<dbReference type="Proteomes" id="UP000009282">
    <property type="component" value="Chromosome"/>
</dbReference>
<dbReference type="FunFam" id="1.25.40.880:FF:000001">
    <property type="entry name" value="SDS hydrolase SdsA1"/>
    <property type="match status" value="1"/>
</dbReference>
<dbReference type="SMART" id="SM00849">
    <property type="entry name" value="Lactamase_B"/>
    <property type="match status" value="1"/>
</dbReference>
<feature type="domain" description="Metallo-beta-lactamase" evidence="9">
    <location>
        <begin position="129"/>
        <end position="351"/>
    </location>
</feature>
<dbReference type="Gene3D" id="3.60.15.30">
    <property type="entry name" value="Metallo-beta-lactamase domain"/>
    <property type="match status" value="1"/>
</dbReference>
<dbReference type="Gene3D" id="1.25.40.880">
    <property type="entry name" value="Alkyl sulfatase, dimerisation domain"/>
    <property type="match status" value="1"/>
</dbReference>
<evidence type="ECO:0000256" key="8">
    <source>
        <dbReference type="ARBA" id="ARBA00075789"/>
    </source>
</evidence>
<dbReference type="Pfam" id="PF14864">
    <property type="entry name" value="Alkyl_sulf_C"/>
    <property type="match status" value="1"/>
</dbReference>
<dbReference type="EC" id="3.1.6.21" evidence="6"/>
<proteinExistence type="inferred from homology"/>
<dbReference type="PANTHER" id="PTHR43223:SF1">
    <property type="entry name" value="ALKYL_ARYL-SULFATASE BDS1"/>
    <property type="match status" value="1"/>
</dbReference>
<evidence type="ECO:0000256" key="6">
    <source>
        <dbReference type="ARBA" id="ARBA00066568"/>
    </source>
</evidence>
<protein>
    <recommendedName>
        <fullName evidence="7">Linear primary-alkylsulfatase</fullName>
        <ecNumber evidence="6">3.1.6.21</ecNumber>
    </recommendedName>
    <alternativeName>
        <fullName evidence="8">Type III linear primary-alkylsulfatase</fullName>
    </alternativeName>
</protein>
<dbReference type="GO" id="GO:0018741">
    <property type="term" value="F:linear primary-alkylsulfatase activity"/>
    <property type="evidence" value="ECO:0007669"/>
    <property type="project" value="UniProtKB-EC"/>
</dbReference>
<comment type="cofactor">
    <cofactor evidence="1">
        <name>Zn(2+)</name>
        <dbReference type="ChEBI" id="CHEBI:29105"/>
    </cofactor>
</comment>
<keyword evidence="11" id="KW-1185">Reference proteome</keyword>
<dbReference type="PANTHER" id="PTHR43223">
    <property type="entry name" value="ALKYL/ARYL-SULFATASE"/>
    <property type="match status" value="1"/>
</dbReference>
<dbReference type="InterPro" id="IPR036527">
    <property type="entry name" value="SCP2_sterol-bd_dom_sf"/>
</dbReference>
<evidence type="ECO:0000256" key="3">
    <source>
        <dbReference type="ARBA" id="ARBA00022801"/>
    </source>
</evidence>
<dbReference type="AlphaFoldDB" id="G4QN69"/>
<dbReference type="InterPro" id="IPR036866">
    <property type="entry name" value="RibonucZ/Hydroxyglut_hydro"/>
</dbReference>
<dbReference type="CDD" id="cd07710">
    <property type="entry name" value="arylsulfatase_Sdsa1-like_MBL-fold"/>
    <property type="match status" value="1"/>
</dbReference>
<dbReference type="EMBL" id="CP003060">
    <property type="protein sequence ID" value="AEP31488.1"/>
    <property type="molecule type" value="Genomic_DNA"/>
</dbReference>
<dbReference type="InterPro" id="IPR038536">
    <property type="entry name" value="Alkyl/aryl-sulf_dimr_sf"/>
</dbReference>
<evidence type="ECO:0000256" key="7">
    <source>
        <dbReference type="ARBA" id="ARBA00068034"/>
    </source>
</evidence>
<dbReference type="InterPro" id="IPR029229">
    <property type="entry name" value="Alkyl_sulf_C"/>
</dbReference>
<dbReference type="GO" id="GO:0046872">
    <property type="term" value="F:metal ion binding"/>
    <property type="evidence" value="ECO:0007669"/>
    <property type="project" value="UniProtKB-KW"/>
</dbReference>
<dbReference type="InterPro" id="IPR044097">
    <property type="entry name" value="Bds1/SdsA1_MBL-fold"/>
</dbReference>
<dbReference type="eggNOG" id="COG2015">
    <property type="taxonomic scope" value="Bacteria"/>
</dbReference>
<organism evidence="10 11">
    <name type="scientific">Glaciecola nitratireducens (strain JCM 12485 / KCTC 12276 / FR1064)</name>
    <dbReference type="NCBI Taxonomy" id="1085623"/>
    <lineage>
        <taxon>Bacteria</taxon>
        <taxon>Pseudomonadati</taxon>
        <taxon>Pseudomonadota</taxon>
        <taxon>Gammaproteobacteria</taxon>
        <taxon>Alteromonadales</taxon>
        <taxon>Alteromonadaceae</taxon>
        <taxon>Brumicola</taxon>
    </lineage>
</organism>
<dbReference type="STRING" id="1085623.GNIT_3394"/>
<keyword evidence="3" id="KW-0378">Hydrolase</keyword>